<feature type="transmembrane region" description="Helical" evidence="1">
    <location>
        <begin position="44"/>
        <end position="67"/>
    </location>
</feature>
<evidence type="ECO:0000313" key="3">
    <source>
        <dbReference type="Proteomes" id="UP000030153"/>
    </source>
</evidence>
<dbReference type="Proteomes" id="UP000030153">
    <property type="component" value="Unassembled WGS sequence"/>
</dbReference>
<feature type="transmembrane region" description="Helical" evidence="1">
    <location>
        <begin position="7"/>
        <end position="24"/>
    </location>
</feature>
<dbReference type="AlphaFoldDB" id="A0A0A2VFI7"/>
<name>A0A0A2VFI7_9BACI</name>
<gene>
    <name evidence="2" type="ORF">N780_00685</name>
</gene>
<dbReference type="STRING" id="1385513.N780_00685"/>
<protein>
    <submittedName>
        <fullName evidence="2">Uncharacterized protein</fullName>
    </submittedName>
</protein>
<proteinExistence type="predicted"/>
<dbReference type="EMBL" id="AVBG01000003">
    <property type="protein sequence ID" value="KGP92355.1"/>
    <property type="molecule type" value="Genomic_DNA"/>
</dbReference>
<reference evidence="2 3" key="1">
    <citation type="submission" date="2013-08" db="EMBL/GenBank/DDBJ databases">
        <title>Genome of Pontibacillus chungwhensis.</title>
        <authorList>
            <person name="Wang Q."/>
            <person name="Wang G."/>
        </authorList>
    </citation>
    <scope>NUCLEOTIDE SEQUENCE [LARGE SCALE GENOMIC DNA]</scope>
    <source>
        <strain evidence="2 3">BH030062</strain>
    </source>
</reference>
<evidence type="ECO:0000313" key="2">
    <source>
        <dbReference type="EMBL" id="KGP92355.1"/>
    </source>
</evidence>
<keyword evidence="1" id="KW-1133">Transmembrane helix</keyword>
<organism evidence="2 3">
    <name type="scientific">Pontibacillus chungwhensis BH030062</name>
    <dbReference type="NCBI Taxonomy" id="1385513"/>
    <lineage>
        <taxon>Bacteria</taxon>
        <taxon>Bacillati</taxon>
        <taxon>Bacillota</taxon>
        <taxon>Bacilli</taxon>
        <taxon>Bacillales</taxon>
        <taxon>Bacillaceae</taxon>
        <taxon>Pontibacillus</taxon>
    </lineage>
</organism>
<accession>A0A0A2VFI7</accession>
<keyword evidence="3" id="KW-1185">Reference proteome</keyword>
<keyword evidence="1" id="KW-0472">Membrane</keyword>
<dbReference type="RefSeq" id="WP_036781094.1">
    <property type="nucleotide sequence ID" value="NZ_AVBG01000003.1"/>
</dbReference>
<evidence type="ECO:0000256" key="1">
    <source>
        <dbReference type="SAM" id="Phobius"/>
    </source>
</evidence>
<sequence length="76" mass="8563">MESLLQLFIYIAVMINGFIGLVSYKKSQHQFVLATGFTHILLSIPLSWTFGPLVFAIGTTQVFYGIIHTQSRKTVE</sequence>
<comment type="caution">
    <text evidence="2">The sequence shown here is derived from an EMBL/GenBank/DDBJ whole genome shotgun (WGS) entry which is preliminary data.</text>
</comment>
<keyword evidence="1" id="KW-0812">Transmembrane</keyword>